<keyword evidence="2" id="KW-0472">Membrane</keyword>
<protein>
    <submittedName>
        <fullName evidence="4">Unnamed protein product</fullName>
    </submittedName>
</protein>
<comment type="caution">
    <text evidence="4">The sequence shown here is derived from an EMBL/GenBank/DDBJ whole genome shotgun (WGS) entry which is preliminary data.</text>
</comment>
<dbReference type="InterPro" id="IPR045866">
    <property type="entry name" value="FAM210A/B-like"/>
</dbReference>
<evidence type="ECO:0000259" key="3">
    <source>
        <dbReference type="Pfam" id="PF06916"/>
    </source>
</evidence>
<feature type="compositionally biased region" description="Polar residues" evidence="1">
    <location>
        <begin position="250"/>
        <end position="262"/>
    </location>
</feature>
<reference evidence="4" key="1">
    <citation type="submission" date="2023-04" db="EMBL/GenBank/DDBJ databases">
        <title>Candida boidinii NBRC 10035.</title>
        <authorList>
            <person name="Ichikawa N."/>
            <person name="Sato H."/>
            <person name="Tonouchi N."/>
        </authorList>
    </citation>
    <scope>NUCLEOTIDE SEQUENCE</scope>
    <source>
        <strain evidence="4">NBRC 10035</strain>
    </source>
</reference>
<dbReference type="InterPro" id="IPR009688">
    <property type="entry name" value="FAM210A/B-like_dom"/>
</dbReference>
<dbReference type="PANTHER" id="PTHR21377:SF0">
    <property type="entry name" value="PROTEIN FAM210B, MITOCHONDRIAL"/>
    <property type="match status" value="1"/>
</dbReference>
<organism evidence="4 5">
    <name type="scientific">Candida boidinii</name>
    <name type="common">Yeast</name>
    <dbReference type="NCBI Taxonomy" id="5477"/>
    <lineage>
        <taxon>Eukaryota</taxon>
        <taxon>Fungi</taxon>
        <taxon>Dikarya</taxon>
        <taxon>Ascomycota</taxon>
        <taxon>Saccharomycotina</taxon>
        <taxon>Pichiomycetes</taxon>
        <taxon>Pichiales</taxon>
        <taxon>Pichiaceae</taxon>
        <taxon>Ogataea</taxon>
        <taxon>Ogataea/Candida clade</taxon>
    </lineage>
</organism>
<dbReference type="EMBL" id="BSXN01000489">
    <property type="protein sequence ID" value="GME68773.1"/>
    <property type="molecule type" value="Genomic_DNA"/>
</dbReference>
<evidence type="ECO:0000313" key="4">
    <source>
        <dbReference type="EMBL" id="GME68773.1"/>
    </source>
</evidence>
<sequence length="268" mass="29484">MFMRQVFGVRRLNIIRGGMITRQFSSQFFQKTYQQSASASARNLKSSNELFNTWRSAFKRFNSSKSSGSGSANANGGAKKKPSGLKALMQEYGYIGLVVYLGIGCIDLPLCYLLVHSQGEDKIREYQDKALSWIGMKPEKKTHNDNTDSETPASNGKEGEEEKQEKSSTFWTELALAYAIHKSLIFIRLPITAAITPAVVSKLRAMGVDVSKFTRSAAKSVADQGLKKTLTPSGAKSIGKDMKITPDPTGMSNPNLGKSASKGQRWFF</sequence>
<keyword evidence="2" id="KW-0812">Transmembrane</keyword>
<feature type="transmembrane region" description="Helical" evidence="2">
    <location>
        <begin position="92"/>
        <end position="115"/>
    </location>
</feature>
<dbReference type="AlphaFoldDB" id="A0A9W6SWW2"/>
<dbReference type="GO" id="GO:0005739">
    <property type="term" value="C:mitochondrion"/>
    <property type="evidence" value="ECO:0007669"/>
    <property type="project" value="TreeGrafter"/>
</dbReference>
<dbReference type="PANTHER" id="PTHR21377">
    <property type="entry name" value="PROTEIN FAM210B, MITOCHONDRIAL"/>
    <property type="match status" value="1"/>
</dbReference>
<evidence type="ECO:0000256" key="2">
    <source>
        <dbReference type="SAM" id="Phobius"/>
    </source>
</evidence>
<feature type="domain" description="DUF1279" evidence="3">
    <location>
        <begin position="85"/>
        <end position="197"/>
    </location>
</feature>
<feature type="compositionally biased region" description="Basic and acidic residues" evidence="1">
    <location>
        <begin position="137"/>
        <end position="146"/>
    </location>
</feature>
<proteinExistence type="predicted"/>
<gene>
    <name evidence="4" type="ORF">Cboi02_000185300</name>
</gene>
<feature type="region of interest" description="Disordered" evidence="1">
    <location>
        <begin position="137"/>
        <end position="165"/>
    </location>
</feature>
<accession>A0A9W6SWW2</accession>
<evidence type="ECO:0000313" key="5">
    <source>
        <dbReference type="Proteomes" id="UP001165120"/>
    </source>
</evidence>
<dbReference type="Proteomes" id="UP001165120">
    <property type="component" value="Unassembled WGS sequence"/>
</dbReference>
<name>A0A9W6SWW2_CANBO</name>
<evidence type="ECO:0000256" key="1">
    <source>
        <dbReference type="SAM" id="MobiDB-lite"/>
    </source>
</evidence>
<feature type="region of interest" description="Disordered" evidence="1">
    <location>
        <begin position="232"/>
        <end position="268"/>
    </location>
</feature>
<dbReference type="Pfam" id="PF06916">
    <property type="entry name" value="FAM210A-B_dom"/>
    <property type="match status" value="1"/>
</dbReference>
<keyword evidence="2" id="KW-1133">Transmembrane helix</keyword>
<keyword evidence="5" id="KW-1185">Reference proteome</keyword>